<feature type="transmembrane region" description="Helical" evidence="2">
    <location>
        <begin position="6"/>
        <end position="27"/>
    </location>
</feature>
<dbReference type="Proteomes" id="UP000053958">
    <property type="component" value="Unassembled WGS sequence"/>
</dbReference>
<evidence type="ECO:0000313" key="3">
    <source>
        <dbReference type="EMBL" id="KKA19416.1"/>
    </source>
</evidence>
<dbReference type="AlphaFoldDB" id="A0A0F4YNI3"/>
<evidence type="ECO:0000256" key="1">
    <source>
        <dbReference type="SAM" id="MobiDB-lite"/>
    </source>
</evidence>
<sequence length="150" mass="15737">MWEIIAGTAAGVLGVLIMWVGSGYLDLNLDLHPYERRLHGERVAAVAEGEGDVAATLADEDKDSRIGTGEMKVSYAVKDNVSETTVEKVDRDKDITLVQHDVGSRSRSRSRSRQISGDGAGAGTAGGGAGGGGGGFFGKKREFINMSVIP</sequence>
<accession>A0A0F4YNI3</accession>
<gene>
    <name evidence="3" type="ORF">T310_6592</name>
</gene>
<name>A0A0F4YNI3_RASE3</name>
<proteinExistence type="predicted"/>
<keyword evidence="2" id="KW-0812">Transmembrane</keyword>
<comment type="caution">
    <text evidence="3">The sequence shown here is derived from an EMBL/GenBank/DDBJ whole genome shotgun (WGS) entry which is preliminary data.</text>
</comment>
<organism evidence="3 4">
    <name type="scientific">Rasamsonia emersonii (strain ATCC 16479 / CBS 393.64 / IMI 116815)</name>
    <dbReference type="NCBI Taxonomy" id="1408163"/>
    <lineage>
        <taxon>Eukaryota</taxon>
        <taxon>Fungi</taxon>
        <taxon>Dikarya</taxon>
        <taxon>Ascomycota</taxon>
        <taxon>Pezizomycotina</taxon>
        <taxon>Eurotiomycetes</taxon>
        <taxon>Eurotiomycetidae</taxon>
        <taxon>Eurotiales</taxon>
        <taxon>Trichocomaceae</taxon>
        <taxon>Rasamsonia</taxon>
    </lineage>
</organism>
<dbReference type="GeneID" id="25318893"/>
<feature type="compositionally biased region" description="Gly residues" evidence="1">
    <location>
        <begin position="118"/>
        <end position="133"/>
    </location>
</feature>
<feature type="region of interest" description="Disordered" evidence="1">
    <location>
        <begin position="97"/>
        <end position="133"/>
    </location>
</feature>
<evidence type="ECO:0000256" key="2">
    <source>
        <dbReference type="SAM" id="Phobius"/>
    </source>
</evidence>
<dbReference type="RefSeq" id="XP_013326028.1">
    <property type="nucleotide sequence ID" value="XM_013470574.1"/>
</dbReference>
<keyword evidence="4" id="KW-1185">Reference proteome</keyword>
<reference evidence="3 4" key="1">
    <citation type="submission" date="2015-04" db="EMBL/GenBank/DDBJ databases">
        <authorList>
            <person name="Heijne W.H."/>
            <person name="Fedorova N.D."/>
            <person name="Nierman W.C."/>
            <person name="Vollebregt A.W."/>
            <person name="Zhao Z."/>
            <person name="Wu L."/>
            <person name="Kumar M."/>
            <person name="Stam H."/>
            <person name="van den Berg M.A."/>
            <person name="Pel H.J."/>
        </authorList>
    </citation>
    <scope>NUCLEOTIDE SEQUENCE [LARGE SCALE GENOMIC DNA]</scope>
    <source>
        <strain evidence="3 4">CBS 393.64</strain>
    </source>
</reference>
<protein>
    <submittedName>
        <fullName evidence="3">Uncharacterized protein</fullName>
    </submittedName>
</protein>
<evidence type="ECO:0000313" key="4">
    <source>
        <dbReference type="Proteomes" id="UP000053958"/>
    </source>
</evidence>
<dbReference type="EMBL" id="LASV01000350">
    <property type="protein sequence ID" value="KKA19416.1"/>
    <property type="molecule type" value="Genomic_DNA"/>
</dbReference>
<keyword evidence="2" id="KW-0472">Membrane</keyword>
<keyword evidence="2" id="KW-1133">Transmembrane helix</keyword>